<dbReference type="OrthoDB" id="6756152at2"/>
<dbReference type="Proteomes" id="UP000183983">
    <property type="component" value="Unassembled WGS sequence"/>
</dbReference>
<gene>
    <name evidence="2" type="ORF">SAMN05216593_107145</name>
</gene>
<dbReference type="STRING" id="1190415.SAMN05216593_107145"/>
<evidence type="ECO:0000313" key="2">
    <source>
        <dbReference type="EMBL" id="SHN08895.1"/>
    </source>
</evidence>
<sequence length="968" mass="107700">MTDTTSTEAPAASPVQPANAHPDLLPPAERADFQTTRAALQDALKDTGPSNSLEQIRIKPDPDSEFGKHCAQKSLQLRAIQTPEFTRRITRKDGTLRDWFIEMDDSVKVLTDDAQAIGVTSDIPPTVLRRRREQTETLAEPARTDGSVSLALMLRYNYGISLPESRDTATINGLLNTLAEVQASQELGLLDQFDISALLTPDMLSKIRQTCAEYLNDEPTTLLGKLGAHLLATHTQEHIRTSPVAVIAQILRSEQATTLGQAILARLQWPESETARSLATLTDRILWHAISDNLQAQETRQPDSIAGYSFTQDDNWGRSHSAILTDLHHHLIATQKAASMNEAVVAGVMLALDDHPEWLISDVPDDLPYGCTEVWVSFQHGVALAESIEFGSSRWMSFDALIEMPAVFSKKMDTEEQQIAYVALRMPALLTWAQVNGHLRAQADPPYSQQEIELAISAFEHAEAESFQAVNALARPAPQRREMAIEIMAQTTRTPEITRILEQENYQIPAYPLTAGQKLVPKSYPPVYLNGHGTASVTGHPYSAHEINRKVYTLLDVYVSGEDINDWRIPGFFMNEKPYPVFRETELLYKSLPPINPLFEQDFANHLKDTRQAYATLIRKLLVHLPLKHRIAIENGEVTLYSLRLPVKDVMAATENEQHREPLRGRSGFVLKTVYQHMTTYYEVFPLLMIIRHRPDLEALVEGGIFDIESWAIASVITTPVMVRAGTPMPFDQRAYLQGHEPQQGATAVLIAERLAPPLPPSTANLPQHLPLTTLTQRCITIANTVKDRLFHVNTDALYEQCKGATPIELERAGPDLFKAVGNFLVRLTPWPEIQDVISGEKSRMRSGSLGLALFVIPYAGHAGKLLGGIAKIGKGVGKSLLARNGKTQLSRLKHRVAQYMNSTSRMSGRPDRAMMVKMTTGMLQFVQNHVTWKFVAVRVGVGVSRRLVAEAGRLEAQNTRNDAEHQG</sequence>
<evidence type="ECO:0000256" key="1">
    <source>
        <dbReference type="SAM" id="MobiDB-lite"/>
    </source>
</evidence>
<protein>
    <submittedName>
        <fullName evidence="2">Uncharacterized protein</fullName>
    </submittedName>
</protein>
<dbReference type="AlphaFoldDB" id="A0A1M7NXM0"/>
<accession>A0A1M7NXM0</accession>
<dbReference type="EMBL" id="FRDA01000007">
    <property type="protein sequence ID" value="SHN08895.1"/>
    <property type="molecule type" value="Genomic_DNA"/>
</dbReference>
<dbReference type="RefSeq" id="WP_141121863.1">
    <property type="nucleotide sequence ID" value="NZ_FRDA01000007.1"/>
</dbReference>
<feature type="compositionally biased region" description="Basic and acidic residues" evidence="1">
    <location>
        <begin position="56"/>
        <end position="67"/>
    </location>
</feature>
<proteinExistence type="predicted"/>
<reference evidence="2 3" key="1">
    <citation type="submission" date="2016-11" db="EMBL/GenBank/DDBJ databases">
        <authorList>
            <person name="Jaros S."/>
            <person name="Januszkiewicz K."/>
            <person name="Wedrychowicz H."/>
        </authorList>
    </citation>
    <scope>NUCLEOTIDE SEQUENCE [LARGE SCALE GENOMIC DNA]</scope>
    <source>
        <strain evidence="2 3">LMG 26898</strain>
    </source>
</reference>
<organism evidence="2 3">
    <name type="scientific">Pseudomonas asturiensis</name>
    <dbReference type="NCBI Taxonomy" id="1190415"/>
    <lineage>
        <taxon>Bacteria</taxon>
        <taxon>Pseudomonadati</taxon>
        <taxon>Pseudomonadota</taxon>
        <taxon>Gammaproteobacteria</taxon>
        <taxon>Pseudomonadales</taxon>
        <taxon>Pseudomonadaceae</taxon>
        <taxon>Pseudomonas</taxon>
    </lineage>
</organism>
<feature type="region of interest" description="Disordered" evidence="1">
    <location>
        <begin position="1"/>
        <end position="32"/>
    </location>
</feature>
<evidence type="ECO:0000313" key="3">
    <source>
        <dbReference type="Proteomes" id="UP000183983"/>
    </source>
</evidence>
<feature type="region of interest" description="Disordered" evidence="1">
    <location>
        <begin position="44"/>
        <end position="67"/>
    </location>
</feature>
<name>A0A1M7NXM0_9PSED</name>